<feature type="disulfide bond" evidence="13">
    <location>
        <begin position="990"/>
        <end position="999"/>
    </location>
</feature>
<feature type="disulfide bond" evidence="13">
    <location>
        <begin position="485"/>
        <end position="499"/>
    </location>
</feature>
<dbReference type="PROSITE" id="PS01248">
    <property type="entry name" value="EGF_LAM_1"/>
    <property type="match status" value="4"/>
</dbReference>
<keyword evidence="19" id="KW-1185">Reference proteome</keyword>
<sequence length="1779" mass="195167">LSVLQVLTCVRESGAQSGLSLPELNDLCTEGSCYPATGDLLIGRAHQLSSTSTCGLSRPEPFCIVSHLQEEKKCFVCDSSEAYEEQTEQVGMLVTTFAPNRLKTWQSENGMENVTVQLNLEAEFHFTHLIMTFKTFRPAAMVIERSADFGKTWQIYRYFAYDCESSFPSVSHGPMKKVDDVICDSRYSDIEPSTEGEVIFRVLDPAFHIDDPYSPRIQNMLKITNLRVKFTKLHTLGDNLLDSRIEIKEKYYYAIYDMVVRGNCFCYGHASECAPIEGAGQVREGMVHGHCMCNHNTKGLNCEQCEDFHHDLPWRPAEGRNTNACKRCNCNQHSDSCHFDMAVYLASGNVSGGVCDSCLHNTVGNQCEQCRPFYFQHPERDIRDPNICEACDCDPAGSLNGGICDRMTDVRAGLIAGQCRCKANVEGERCDRCRDAHYGLGDHPEGCKACSCSPLGTLPGGNPCDSETGSCFCKRLVTGRNCDQCVDEHWGLSNDMSGCRPCDCDLGGAINNQCDQVSGQCVCRDHMFGRRCDQVESGFYFIGLDHYTYEAEDAKFGPGVTVVPRPHPHDRTPTWTGVGLANVPEGAFLEFSVDNIPFSMEYDVLIRYEPQLPDQWEEVLMTVMRPGPIRADSRCINTVPDDDNQMISLHPSWRYVVLPRPVCFESGLNYTVRLSLPLYSALSDVQSPYTLIDSIVLMPHCKNLDIFTSSEGGDSSGGSAWETFQRYRCLENSQSVVKSPMADICRNYIFSISAMLHQGVKECQCDPQGALSTVCDASGGQCQCRPNVVGRNCDRCAPATFQFGPNGCRACDCDPRGSLNSFCDQLTGQCLCLPGVSARQCDRCLPGHWGFPACHPCFCNGHAEECDALTGRCVDCRDHSAGHACERCLDGYYGDPVLGSGDYCRPCMCPDGPGSLRQFAGSCYRGDGSQQATCICDTGYKGARCDECSPGYYGNPGEAGGQCQPCRCNGNIDVLDPGSCDSRSGECLLCLHHSEGPACESCKLGYYGNATLSDCRRCVCNALGSDPSACPAPNDCHCERSSGQCRCLPNVIGQHCNQCAANTWNMASGGGCEPCSCHPDHSYGPSCNEISGQCSCRPGFGGRTCSECRELFWGNPEAECHACDCDPRGTAEPQCNKANGRCVCVEGVSGPRCDVCARGYSGTFPDCQRCHQCFAEWDNVIGQLTNQTHRLVNKVNALKVSGVSGPYRKTMESMEKSLADVRAVLNQNPAAQPLTEIQELLQQATDLMGALSQRLNQTEQTVLQVDDLDSTARAKLDSVVSDTQKLERTVQELLDQVEFMKNSDIRGASDSIKKYFLQSQAAEARANASTVEPGSPVETSSDLRRLTEDKMNQTGEEFLLEHTEHAQRLDDLAGELQTLDLSEISHKVCGSRASGQDSCSSSPCGGLGCVDPEGQPKCGGEGCDGVVTKAGSSLRKAQDTEQEITNAMEEVEKLSKMVSEAKVKADEARQSAQDVLMKTNRTKQRVDESNEELRTLIKQIRDFLTQDAADLESVELVANEVLAMQMPTTPAQLQNLTNEIRQKVDELGDVAAILQQSAGDIQEAERLLEQARRANEEATGVRDSAQKVKEALQEARKAQTAASSAIQQASADIQSTNSLLSSVESETADAELKLNNATQRLQQLEQDVMQLRDQAQNVSQSKEQTDRDADSIRKIAEEVKKELDTEIKDKYATVEQLISTKAVGVADAKKRAQLLQQEAKELLLKASEKLQQLKDVEKSYEDNQRTLEKKAEQLVELEAAVRGLLTEISHKVTVYSTCV</sequence>
<dbReference type="FunFam" id="2.10.25.10:FF:000130">
    <property type="entry name" value="Laminin subunit beta 1"/>
    <property type="match status" value="1"/>
</dbReference>
<dbReference type="FunFam" id="2.170.300.10:FF:000001">
    <property type="entry name" value="Laminin subunit beta-1"/>
    <property type="match status" value="1"/>
</dbReference>
<dbReference type="FunFam" id="2.60.120.260:FF:000010">
    <property type="entry name" value="Laminin subunit beta 1"/>
    <property type="match status" value="1"/>
</dbReference>
<evidence type="ECO:0000256" key="11">
    <source>
        <dbReference type="ARBA" id="ARBA00023180"/>
    </source>
</evidence>
<evidence type="ECO:0000256" key="5">
    <source>
        <dbReference type="ARBA" id="ARBA00022729"/>
    </source>
</evidence>
<feature type="disulfide bond" evidence="13">
    <location>
        <begin position="473"/>
        <end position="482"/>
    </location>
</feature>
<dbReference type="GO" id="GO:0016477">
    <property type="term" value="P:cell migration"/>
    <property type="evidence" value="ECO:0007669"/>
    <property type="project" value="TreeGrafter"/>
</dbReference>
<feature type="domain" description="Laminin EGF-like" evidence="15">
    <location>
        <begin position="763"/>
        <end position="810"/>
    </location>
</feature>
<dbReference type="Pfam" id="PF24973">
    <property type="entry name" value="EGF_LMN_ATRN"/>
    <property type="match status" value="2"/>
</dbReference>
<dbReference type="InterPro" id="IPR008211">
    <property type="entry name" value="Laminin_N"/>
</dbReference>
<feature type="domain" description="Laminin EGF-like" evidence="15">
    <location>
        <begin position="811"/>
        <end position="856"/>
    </location>
</feature>
<keyword evidence="12 13" id="KW-0424">Laminin EGF-like domain</keyword>
<dbReference type="GO" id="GO:0034446">
    <property type="term" value="P:substrate adhesion-dependent cell spreading"/>
    <property type="evidence" value="ECO:0007669"/>
    <property type="project" value="TreeGrafter"/>
</dbReference>
<dbReference type="Pfam" id="PF00053">
    <property type="entry name" value="EGF_laminin"/>
    <property type="match status" value="11"/>
</dbReference>
<dbReference type="GO" id="GO:0009888">
    <property type="term" value="P:tissue development"/>
    <property type="evidence" value="ECO:0007669"/>
    <property type="project" value="TreeGrafter"/>
</dbReference>
<feature type="disulfide bond" evidence="13">
    <location>
        <begin position="1047"/>
        <end position="1056"/>
    </location>
</feature>
<feature type="domain" description="Laminin EGF-like" evidence="15">
    <location>
        <begin position="264"/>
        <end position="327"/>
    </location>
</feature>
<evidence type="ECO:0000256" key="10">
    <source>
        <dbReference type="ARBA" id="ARBA00023157"/>
    </source>
</evidence>
<evidence type="ECO:0000256" key="1">
    <source>
        <dbReference type="ARBA" id="ARBA00004302"/>
    </source>
</evidence>
<dbReference type="GeneTree" id="ENSGT00940000156003"/>
<dbReference type="PROSITE" id="PS51116">
    <property type="entry name" value="LAMININ_IVB"/>
    <property type="match status" value="1"/>
</dbReference>
<evidence type="ECO:0000256" key="14">
    <source>
        <dbReference type="SAM" id="Coils"/>
    </source>
</evidence>
<keyword evidence="6" id="KW-0677">Repeat</keyword>
<feature type="disulfide bond" evidence="13">
    <location>
        <begin position="1144"/>
        <end position="1153"/>
    </location>
</feature>
<dbReference type="Gene3D" id="2.60.120.260">
    <property type="entry name" value="Galactose-binding domain-like"/>
    <property type="match status" value="1"/>
</dbReference>
<dbReference type="CDD" id="cd22300">
    <property type="entry name" value="cc_LAMB1_C"/>
    <property type="match status" value="1"/>
</dbReference>
<dbReference type="FunFam" id="2.10.25.10:FF:000135">
    <property type="entry name" value="Laminin subunit beta 4"/>
    <property type="match status" value="3"/>
</dbReference>
<dbReference type="OMA" id="DYQCDRE"/>
<dbReference type="GO" id="GO:0070831">
    <property type="term" value="P:basement membrane assembly"/>
    <property type="evidence" value="ECO:0007669"/>
    <property type="project" value="TreeGrafter"/>
</dbReference>
<dbReference type="SMART" id="SM00136">
    <property type="entry name" value="LamNT"/>
    <property type="match status" value="1"/>
</dbReference>
<dbReference type="FunFam" id="2.10.25.10:FF:000280">
    <property type="entry name" value="Laminin subunit beta 4"/>
    <property type="match status" value="1"/>
</dbReference>
<dbReference type="SUPFAM" id="SSF57196">
    <property type="entry name" value="EGF/Laminin"/>
    <property type="match status" value="12"/>
</dbReference>
<keyword evidence="4" id="KW-0597">Phosphoprotein</keyword>
<dbReference type="Ensembl" id="ENSTNIT00000016964.1">
    <property type="protein sequence ID" value="ENSTNIP00000016750.1"/>
    <property type="gene ID" value="ENSTNIG00000013748.1"/>
</dbReference>
<evidence type="ECO:0000256" key="3">
    <source>
        <dbReference type="ARBA" id="ARBA00022530"/>
    </source>
</evidence>
<keyword evidence="10 13" id="KW-1015">Disulfide bond</keyword>
<evidence type="ECO:0000259" key="16">
    <source>
        <dbReference type="PROSITE" id="PS51116"/>
    </source>
</evidence>
<feature type="disulfide bond" evidence="13">
    <location>
        <begin position="421"/>
        <end position="430"/>
    </location>
</feature>
<keyword evidence="5" id="KW-0732">Signal</keyword>
<feature type="disulfide bond" evidence="13">
    <location>
        <begin position="1075"/>
        <end position="1087"/>
    </location>
</feature>
<feature type="disulfide bond" evidence="13">
    <location>
        <begin position="1123"/>
        <end position="1135"/>
    </location>
</feature>
<evidence type="ECO:0000259" key="17">
    <source>
        <dbReference type="PROSITE" id="PS51117"/>
    </source>
</evidence>
<feature type="disulfide bond" evidence="13">
    <location>
        <begin position="1125"/>
        <end position="1142"/>
    </location>
</feature>
<feature type="coiled-coil region" evidence="14">
    <location>
        <begin position="1434"/>
        <end position="1506"/>
    </location>
</feature>
<dbReference type="FunFam" id="2.10.25.10:FF:000011">
    <property type="entry name" value="Cadherin EGF LAG seven-pass G-type receptor"/>
    <property type="match status" value="2"/>
</dbReference>
<dbReference type="Pfam" id="PF23219">
    <property type="entry name" value="LAMB1"/>
    <property type="match status" value="1"/>
</dbReference>
<keyword evidence="2" id="KW-0964">Secreted</keyword>
<dbReference type="GO" id="GO:0007411">
    <property type="term" value="P:axon guidance"/>
    <property type="evidence" value="ECO:0007669"/>
    <property type="project" value="TreeGrafter"/>
</dbReference>
<dbReference type="Gene3D" id="2.10.25.10">
    <property type="entry name" value="Laminin"/>
    <property type="match status" value="11"/>
</dbReference>
<dbReference type="STRING" id="99883.ENSTNIP00000016750"/>
<dbReference type="Pfam" id="PF00055">
    <property type="entry name" value="Laminin_N"/>
    <property type="match status" value="1"/>
</dbReference>
<dbReference type="PROSITE" id="PS50027">
    <property type="entry name" value="EGF_LAM_2"/>
    <property type="match status" value="10"/>
</dbReference>
<organism evidence="18 19">
    <name type="scientific">Tetraodon nigroviridis</name>
    <name type="common">Spotted green pufferfish</name>
    <name type="synonym">Chelonodon nigroviridis</name>
    <dbReference type="NCBI Taxonomy" id="99883"/>
    <lineage>
        <taxon>Eukaryota</taxon>
        <taxon>Metazoa</taxon>
        <taxon>Chordata</taxon>
        <taxon>Craniata</taxon>
        <taxon>Vertebrata</taxon>
        <taxon>Euteleostomi</taxon>
        <taxon>Actinopterygii</taxon>
        <taxon>Neopterygii</taxon>
        <taxon>Teleostei</taxon>
        <taxon>Neoteleostei</taxon>
        <taxon>Acanthomorphata</taxon>
        <taxon>Eupercaria</taxon>
        <taxon>Tetraodontiformes</taxon>
        <taxon>Tetradontoidea</taxon>
        <taxon>Tetraodontidae</taxon>
        <taxon>Tetraodon</taxon>
    </lineage>
</organism>
<dbReference type="GO" id="GO:0043256">
    <property type="term" value="C:laminin complex"/>
    <property type="evidence" value="ECO:0007669"/>
    <property type="project" value="TreeGrafter"/>
</dbReference>
<feature type="domain" description="Laminin EGF-like" evidence="15">
    <location>
        <begin position="1123"/>
        <end position="1169"/>
    </location>
</feature>
<dbReference type="SMART" id="SM00180">
    <property type="entry name" value="EGF_Lam"/>
    <property type="match status" value="13"/>
</dbReference>
<evidence type="ECO:0000313" key="19">
    <source>
        <dbReference type="Proteomes" id="UP000007303"/>
    </source>
</evidence>
<evidence type="ECO:0000256" key="8">
    <source>
        <dbReference type="ARBA" id="ARBA00022889"/>
    </source>
</evidence>
<dbReference type="SMART" id="SM00181">
    <property type="entry name" value="EGF"/>
    <property type="match status" value="8"/>
</dbReference>
<keyword evidence="8" id="KW-0130">Cell adhesion</keyword>
<accession>H3D8A9</accession>
<dbReference type="InterPro" id="IPR013015">
    <property type="entry name" value="Laminin_IV_B"/>
</dbReference>
<comment type="subcellular location">
    <subcellularLocation>
        <location evidence="1">Secreted</location>
        <location evidence="1">Extracellular space</location>
        <location evidence="1">Extracellular matrix</location>
        <location evidence="1">Basement membrane</location>
    </subcellularLocation>
</comment>
<feature type="disulfide bond" evidence="13">
    <location>
        <begin position="763"/>
        <end position="775"/>
    </location>
</feature>
<feature type="domain" description="Laminin EGF-like" evidence="15">
    <location>
        <begin position="450"/>
        <end position="501"/>
    </location>
</feature>
<evidence type="ECO:0000313" key="18">
    <source>
        <dbReference type="Ensembl" id="ENSTNIP00000016750.1"/>
    </source>
</evidence>
<feature type="domain" description="Laminin EGF-like" evidence="15">
    <location>
        <begin position="1075"/>
        <end position="1122"/>
    </location>
</feature>
<dbReference type="InterPro" id="IPR056558">
    <property type="entry name" value="LAMB1-4_helical"/>
</dbReference>
<protein>
    <submittedName>
        <fullName evidence="18">Laminin, beta 1a</fullName>
    </submittedName>
</protein>
<keyword evidence="9 14" id="KW-0175">Coiled coil</keyword>
<feature type="disulfide bond" evidence="13">
    <location>
        <begin position="765"/>
        <end position="782"/>
    </location>
</feature>
<dbReference type="PANTHER" id="PTHR10574:SF233">
    <property type="entry name" value="LAMININ SUBUNIT BETA-1"/>
    <property type="match status" value="1"/>
</dbReference>
<feature type="domain" description="Laminin EGF-like" evidence="15">
    <location>
        <begin position="391"/>
        <end position="449"/>
    </location>
</feature>
<comment type="caution">
    <text evidence="13">Lacks conserved residue(s) required for the propagation of feature annotation.</text>
</comment>
<dbReference type="InterPro" id="IPR050440">
    <property type="entry name" value="Laminin/Netrin_ECM"/>
</dbReference>
<feature type="disulfide bond" evidence="13">
    <location>
        <begin position="876"/>
        <end position="885"/>
    </location>
</feature>
<dbReference type="CDD" id="cd00055">
    <property type="entry name" value="EGF_Lam"/>
    <property type="match status" value="13"/>
</dbReference>
<proteinExistence type="predicted"/>
<feature type="domain" description="Laminin N-terminal" evidence="17">
    <location>
        <begin position="29"/>
        <end position="263"/>
    </location>
</feature>
<feature type="coiled-coil region" evidence="14">
    <location>
        <begin position="1234"/>
        <end position="1303"/>
    </location>
</feature>
<dbReference type="FunFam" id="2.10.25.10:FF:000145">
    <property type="entry name" value="Laminin subunit beta 1"/>
    <property type="match status" value="1"/>
</dbReference>
<feature type="disulfide bond" evidence="13">
    <location>
        <begin position="811"/>
        <end position="823"/>
    </location>
</feature>
<dbReference type="Proteomes" id="UP000007303">
    <property type="component" value="Unassembled WGS sequence"/>
</dbReference>
<dbReference type="PANTHER" id="PTHR10574">
    <property type="entry name" value="NETRIN/LAMININ-RELATED"/>
    <property type="match status" value="1"/>
</dbReference>
<dbReference type="InterPro" id="IPR000742">
    <property type="entry name" value="EGF"/>
</dbReference>
<dbReference type="InterPro" id="IPR056863">
    <property type="entry name" value="LMN_ATRN_NET-like_EGF"/>
</dbReference>
<evidence type="ECO:0000259" key="15">
    <source>
        <dbReference type="PROSITE" id="PS50027"/>
    </source>
</evidence>
<evidence type="ECO:0000256" key="4">
    <source>
        <dbReference type="ARBA" id="ARBA00022553"/>
    </source>
</evidence>
<feature type="disulfide bond" evidence="13">
    <location>
        <begin position="1077"/>
        <end position="1094"/>
    </location>
</feature>
<feature type="disulfide bond" evidence="13">
    <location>
        <begin position="293"/>
        <end position="302"/>
    </location>
</feature>
<dbReference type="FunFam" id="2.10.25.10:FF:000065">
    <property type="entry name" value="Laminin subunit beta 1"/>
    <property type="match status" value="1"/>
</dbReference>
<feature type="disulfide bond" evidence="13">
    <location>
        <begin position="1096"/>
        <end position="1105"/>
    </location>
</feature>
<dbReference type="Pfam" id="PF21199">
    <property type="entry name" value="LAMININ_IV_B"/>
    <property type="match status" value="1"/>
</dbReference>
<keyword evidence="7" id="KW-0084">Basement membrane</keyword>
<evidence type="ECO:0000256" key="6">
    <source>
        <dbReference type="ARBA" id="ARBA00022737"/>
    </source>
</evidence>
<evidence type="ECO:0000256" key="2">
    <source>
        <dbReference type="ARBA" id="ARBA00022525"/>
    </source>
</evidence>
<reference evidence="18" key="2">
    <citation type="submission" date="2025-08" db="UniProtKB">
        <authorList>
            <consortium name="Ensembl"/>
        </authorList>
    </citation>
    <scope>IDENTIFICATION</scope>
</reference>
<dbReference type="PRINTS" id="PR00011">
    <property type="entry name" value="EGFLAMININ"/>
</dbReference>
<feature type="disulfide bond" evidence="13">
    <location>
        <begin position="784"/>
        <end position="793"/>
    </location>
</feature>
<dbReference type="Gene3D" id="2.170.300.10">
    <property type="entry name" value="Tie2 ligand-binding domain superfamily"/>
    <property type="match status" value="1"/>
</dbReference>
<dbReference type="FunFam" id="2.10.25.10:FF:000138">
    <property type="entry name" value="Laminin subunit beta 1"/>
    <property type="match status" value="1"/>
</dbReference>
<feature type="disulfide bond" evidence="13">
    <location>
        <begin position="433"/>
        <end position="447"/>
    </location>
</feature>
<dbReference type="FunFam" id="2.170.300.10:FF:000004">
    <property type="entry name" value="Laminin subunit beta 1"/>
    <property type="match status" value="1"/>
</dbReference>
<dbReference type="FunFam" id="2.10.25.10:FF:000101">
    <property type="entry name" value="Laminin subunit beta 1"/>
    <property type="match status" value="1"/>
</dbReference>
<keyword evidence="3" id="KW-0272">Extracellular matrix</keyword>
<feature type="domain" description="Laminin EGF-like" evidence="15">
    <location>
        <begin position="857"/>
        <end position="906"/>
    </location>
</feature>
<feature type="domain" description="Laminin IV type B" evidence="16">
    <location>
        <begin position="541"/>
        <end position="757"/>
    </location>
</feature>
<evidence type="ECO:0000256" key="12">
    <source>
        <dbReference type="ARBA" id="ARBA00023292"/>
    </source>
</evidence>
<keyword evidence="11" id="KW-0325">Glycoprotein</keyword>
<reference evidence="19" key="1">
    <citation type="journal article" date="2004" name="Nature">
        <title>Genome duplication in the teleost fish Tetraodon nigroviridis reveals the early vertebrate proto-karyotype.</title>
        <authorList>
            <person name="Jaillon O."/>
            <person name="Aury J.-M."/>
            <person name="Brunet F."/>
            <person name="Petit J.-L."/>
            <person name="Stange-Thomann N."/>
            <person name="Mauceli E."/>
            <person name="Bouneau L."/>
            <person name="Fischer C."/>
            <person name="Ozouf-Costaz C."/>
            <person name="Bernot A."/>
            <person name="Nicaud S."/>
            <person name="Jaffe D."/>
            <person name="Fisher S."/>
            <person name="Lutfalla G."/>
            <person name="Dossat C."/>
            <person name="Segurens B."/>
            <person name="Dasilva C."/>
            <person name="Salanoubat M."/>
            <person name="Levy M."/>
            <person name="Boudet N."/>
            <person name="Castellano S."/>
            <person name="Anthouard V."/>
            <person name="Jubin C."/>
            <person name="Castelli V."/>
            <person name="Katinka M."/>
            <person name="Vacherie B."/>
            <person name="Biemont C."/>
            <person name="Skalli Z."/>
            <person name="Cattolico L."/>
            <person name="Poulain J."/>
            <person name="De Berardinis V."/>
            <person name="Cruaud C."/>
            <person name="Duprat S."/>
            <person name="Brottier P."/>
            <person name="Coutanceau J.-P."/>
            <person name="Gouzy J."/>
            <person name="Parra G."/>
            <person name="Lardier G."/>
            <person name="Chapple C."/>
            <person name="McKernan K.J."/>
            <person name="McEwan P."/>
            <person name="Bosak S."/>
            <person name="Kellis M."/>
            <person name="Volff J.-N."/>
            <person name="Guigo R."/>
            <person name="Zody M.C."/>
            <person name="Mesirov J."/>
            <person name="Lindblad-Toh K."/>
            <person name="Birren B."/>
            <person name="Nusbaum C."/>
            <person name="Kahn D."/>
            <person name="Robinson-Rechavi M."/>
            <person name="Laudet V."/>
            <person name="Schachter V."/>
            <person name="Quetier F."/>
            <person name="Saurin W."/>
            <person name="Scarpelli C."/>
            <person name="Wincker P."/>
            <person name="Lander E.S."/>
            <person name="Weissenbach J."/>
            <person name="Roest Crollius H."/>
        </authorList>
    </citation>
    <scope>NUCLEOTIDE SEQUENCE [LARGE SCALE GENOMIC DNA]</scope>
</reference>
<evidence type="ECO:0000256" key="9">
    <source>
        <dbReference type="ARBA" id="ARBA00023054"/>
    </source>
</evidence>
<reference evidence="18" key="3">
    <citation type="submission" date="2025-09" db="UniProtKB">
        <authorList>
            <consortium name="Ensembl"/>
        </authorList>
    </citation>
    <scope>IDENTIFICATION</scope>
</reference>
<name>H3D8A9_TETNG</name>
<feature type="domain" description="Laminin EGF-like" evidence="15">
    <location>
        <begin position="966"/>
        <end position="1017"/>
    </location>
</feature>
<dbReference type="InParanoid" id="H3D8A9"/>
<feature type="disulfide bond" evidence="13">
    <location>
        <begin position="832"/>
        <end position="841"/>
    </location>
</feature>
<evidence type="ECO:0000256" key="7">
    <source>
        <dbReference type="ARBA" id="ARBA00022869"/>
    </source>
</evidence>
<dbReference type="PROSITE" id="PS51117">
    <property type="entry name" value="LAMININ_NTER"/>
    <property type="match status" value="1"/>
</dbReference>
<dbReference type="HOGENOM" id="CLU_001560_1_0_1"/>
<evidence type="ECO:0000256" key="13">
    <source>
        <dbReference type="PROSITE-ProRule" id="PRU00460"/>
    </source>
</evidence>
<dbReference type="InterPro" id="IPR002049">
    <property type="entry name" value="LE_dom"/>
</dbReference>
<feature type="disulfide bond" evidence="13">
    <location>
        <begin position="813"/>
        <end position="830"/>
    </location>
</feature>
<feature type="coiled-coil region" evidence="14">
    <location>
        <begin position="1554"/>
        <end position="1767"/>
    </location>
</feature>
<feature type="domain" description="Laminin EGF-like" evidence="15">
    <location>
        <begin position="1018"/>
        <end position="1074"/>
    </location>
</feature>
<dbReference type="GO" id="GO:0009887">
    <property type="term" value="P:animal organ morphogenesis"/>
    <property type="evidence" value="ECO:0007669"/>
    <property type="project" value="TreeGrafter"/>
</dbReference>